<dbReference type="GO" id="GO:0005829">
    <property type="term" value="C:cytosol"/>
    <property type="evidence" value="ECO:0007669"/>
    <property type="project" value="TreeGrafter"/>
</dbReference>
<dbReference type="Gene3D" id="1.25.10.10">
    <property type="entry name" value="Leucine-rich Repeat Variant"/>
    <property type="match status" value="1"/>
</dbReference>
<dbReference type="PANTHER" id="PTHR10997">
    <property type="entry name" value="IMPORTIN-7, 8, 11"/>
    <property type="match status" value="1"/>
</dbReference>
<dbReference type="Proteomes" id="UP000046395">
    <property type="component" value="Unassembled WGS sequence"/>
</dbReference>
<evidence type="ECO:0000313" key="12">
    <source>
        <dbReference type="WBParaSite" id="TMUE_1000005864.1"/>
    </source>
</evidence>
<sequence>MATDPALVAWLQDTMNPDQNARKEAEMALINMETRPDFVSAMISLLCCTSVAREVRIAAAIALKNCVRKRWAPDGQSGLQALSDEARSFLKSNVLPAMLQSDSVSRRQMSETICLISKHDFPDQWPELLPTLKSYFDSQDYSVIHSALETANCLFKRYQKELRSNELWGEIKYVLDNFAETLTEVMKKLLDNVVIQITGQINVDCTSLNGAIECLIQVAEIFYSLNVQDLPEFFEDHMLVWMNAFLSQLTIDVGDKFKMGANDEPTSLDRLRTQICDNLTLYAQSYDEEFKPYASRFIEVVLFLMMEVNILEPWDSLFINGVHFLSAVSLRCYCVETFSKPDVIKGACLAVVIRNMQLRPSDMELFESSPDEYAEQDLGGSDLDTRRRAASDFVKALCKFFESEVVAIFSEYINSLLKSYFENPRSTWMQLNAAVSLVIVLGARGQTSKFGVTRVSEFFNVGDFYNTFLKSGLQDDNSIALFKADVLKYLIAFRNQVHKDIMIEVLPRVVRFLVDECPVVRIYSANLIDHMLQLRDPSNAKEALFAKSEFEPYIGTIITHLSRALTMEETTECSYTIRCLMQVLHVFCEQPADIVSTLSQQLCQKIALVAKNPRKPHFNHYLFETACLLVKSMERKNMDYFRAIESMLMEPFQDVLQTDVSDFVPYVFQVLSLMLNMRVGKGEGIPEAYMALYPFILQPCLWERRGYVPALVRLLEAYLRLSYKQEVSADTFGSIIPIFSRLVNIRSAEQDGMELISTAAEWVAYPFFEPHYKTVLTVLFTRLQAMKTERFAGLFATFFCQLLAVHKLDDVINHVEAIQQNLFGVVLQKLIIPQLSRIPSKPLHRRWRVLGLTALVVDCNLVTKGSLRSIWVPLVESTVALTVKGASNDEEEHHQEENLLGQKIEIANQKEGVDSVYSLLVHSKIPIAHPVACGPVNLGTVVSNALCRFHREQPDVMAGLVAIGDGELQAKLEEFIKERH</sequence>
<dbReference type="GO" id="GO:0031267">
    <property type="term" value="F:small GTPase binding"/>
    <property type="evidence" value="ECO:0007669"/>
    <property type="project" value="InterPro"/>
</dbReference>
<dbReference type="Pfam" id="PF08506">
    <property type="entry name" value="Cse1"/>
    <property type="match status" value="1"/>
</dbReference>
<evidence type="ECO:0000256" key="9">
    <source>
        <dbReference type="ARBA" id="ARBA00030693"/>
    </source>
</evidence>
<dbReference type="GO" id="GO:0006606">
    <property type="term" value="P:protein import into nucleus"/>
    <property type="evidence" value="ECO:0007669"/>
    <property type="project" value="TreeGrafter"/>
</dbReference>
<dbReference type="PROSITE" id="PS50166">
    <property type="entry name" value="IMPORTIN_B_NT"/>
    <property type="match status" value="1"/>
</dbReference>
<evidence type="ECO:0000256" key="1">
    <source>
        <dbReference type="ARBA" id="ARBA00004123"/>
    </source>
</evidence>
<dbReference type="GO" id="GO:0005049">
    <property type="term" value="F:nuclear export signal receptor activity"/>
    <property type="evidence" value="ECO:0007669"/>
    <property type="project" value="TreeGrafter"/>
</dbReference>
<keyword evidence="8" id="KW-0539">Nucleus</keyword>
<evidence type="ECO:0000256" key="3">
    <source>
        <dbReference type="ARBA" id="ARBA00008669"/>
    </source>
</evidence>
<evidence type="ECO:0000256" key="5">
    <source>
        <dbReference type="ARBA" id="ARBA00022448"/>
    </source>
</evidence>
<protein>
    <recommendedName>
        <fullName evidence="4">Exportin-2</fullName>
    </recommendedName>
    <alternativeName>
        <fullName evidence="9">Importin-alpha re-exporter</fullName>
    </alternativeName>
</protein>
<reference evidence="11" key="1">
    <citation type="submission" date="2013-11" db="EMBL/GenBank/DDBJ databases">
        <authorList>
            <person name="Aslett M."/>
        </authorList>
    </citation>
    <scope>NUCLEOTIDE SEQUENCE [LARGE SCALE GENOMIC DNA]</scope>
    <source>
        <strain evidence="11">Edinburgh</strain>
    </source>
</reference>
<evidence type="ECO:0000256" key="8">
    <source>
        <dbReference type="ARBA" id="ARBA00023242"/>
    </source>
</evidence>
<name>A0A5S6QFA0_TRIMR</name>
<accession>A0A5S6QFA0</accession>
<dbReference type="STRING" id="70415.A0A5S6QFA0"/>
<feature type="domain" description="Importin N-terminal" evidence="10">
    <location>
        <begin position="25"/>
        <end position="100"/>
    </location>
</feature>
<organism evidence="11 12">
    <name type="scientific">Trichuris muris</name>
    <name type="common">Mouse whipworm</name>
    <dbReference type="NCBI Taxonomy" id="70415"/>
    <lineage>
        <taxon>Eukaryota</taxon>
        <taxon>Metazoa</taxon>
        <taxon>Ecdysozoa</taxon>
        <taxon>Nematoda</taxon>
        <taxon>Enoplea</taxon>
        <taxon>Dorylaimia</taxon>
        <taxon>Trichinellida</taxon>
        <taxon>Trichuridae</taxon>
        <taxon>Trichuris</taxon>
    </lineage>
</organism>
<evidence type="ECO:0000313" key="11">
    <source>
        <dbReference type="Proteomes" id="UP000046395"/>
    </source>
</evidence>
<dbReference type="WBParaSite" id="TMUE_1000005864.2">
    <property type="protein sequence ID" value="TMUE_1000005864.2"/>
    <property type="gene ID" value="WBGene00292589"/>
</dbReference>
<keyword evidence="6" id="KW-0963">Cytoplasm</keyword>
<evidence type="ECO:0000256" key="2">
    <source>
        <dbReference type="ARBA" id="ARBA00004496"/>
    </source>
</evidence>
<dbReference type="InterPro" id="IPR016024">
    <property type="entry name" value="ARM-type_fold"/>
</dbReference>
<dbReference type="SMART" id="SM00913">
    <property type="entry name" value="IBN_N"/>
    <property type="match status" value="1"/>
</dbReference>
<evidence type="ECO:0000259" key="10">
    <source>
        <dbReference type="PROSITE" id="PS50166"/>
    </source>
</evidence>
<dbReference type="InterPro" id="IPR005043">
    <property type="entry name" value="XPO2_C"/>
</dbReference>
<dbReference type="InterPro" id="IPR011989">
    <property type="entry name" value="ARM-like"/>
</dbReference>
<keyword evidence="11" id="KW-1185">Reference proteome</keyword>
<reference evidence="12" key="3">
    <citation type="submission" date="2019-12" db="UniProtKB">
        <authorList>
            <consortium name="WormBaseParasite"/>
        </authorList>
    </citation>
    <scope>IDENTIFICATION</scope>
</reference>
<keyword evidence="7" id="KW-0653">Protein transport</keyword>
<dbReference type="InterPro" id="IPR013713">
    <property type="entry name" value="XPO2_central"/>
</dbReference>
<reference evidence="11" key="2">
    <citation type="submission" date="2014-03" db="EMBL/GenBank/DDBJ databases">
        <title>The whipworm genome and dual-species transcriptomics of an intimate host-pathogen interaction.</title>
        <authorList>
            <person name="Foth B.J."/>
            <person name="Tsai I.J."/>
            <person name="Reid A.J."/>
            <person name="Bancroft A.J."/>
            <person name="Nichol S."/>
            <person name="Tracey A."/>
            <person name="Holroyd N."/>
            <person name="Cotton J.A."/>
            <person name="Stanley E.J."/>
            <person name="Zarowiecki M."/>
            <person name="Liu J.Z."/>
            <person name="Huckvale T."/>
            <person name="Cooper P.J."/>
            <person name="Grencis R.K."/>
            <person name="Berriman M."/>
        </authorList>
    </citation>
    <scope>NUCLEOTIDE SEQUENCE [LARGE SCALE GENOMIC DNA]</scope>
    <source>
        <strain evidence="11">Edinburgh</strain>
    </source>
</reference>
<dbReference type="GO" id="GO:0005635">
    <property type="term" value="C:nuclear envelope"/>
    <property type="evidence" value="ECO:0007669"/>
    <property type="project" value="TreeGrafter"/>
</dbReference>
<evidence type="ECO:0000256" key="4">
    <source>
        <dbReference type="ARBA" id="ARBA00018945"/>
    </source>
</evidence>
<comment type="similarity">
    <text evidence="3">Belongs to the XPO2/CSE1 family.</text>
</comment>
<dbReference type="Pfam" id="PF03810">
    <property type="entry name" value="IBN_N"/>
    <property type="match status" value="1"/>
</dbReference>
<proteinExistence type="inferred from homology"/>
<evidence type="ECO:0000256" key="6">
    <source>
        <dbReference type="ARBA" id="ARBA00022490"/>
    </source>
</evidence>
<dbReference type="InterPro" id="IPR001494">
    <property type="entry name" value="Importin-beta_N"/>
</dbReference>
<dbReference type="Pfam" id="PF03378">
    <property type="entry name" value="CAS_CSE1"/>
    <property type="match status" value="1"/>
</dbReference>
<dbReference type="PANTHER" id="PTHR10997:SF8">
    <property type="entry name" value="EXPORTIN-2"/>
    <property type="match status" value="1"/>
</dbReference>
<comment type="subcellular location">
    <subcellularLocation>
        <location evidence="2">Cytoplasm</location>
    </subcellularLocation>
    <subcellularLocation>
        <location evidence="1">Nucleus</location>
    </subcellularLocation>
</comment>
<dbReference type="AlphaFoldDB" id="A0A5S6QFA0"/>
<dbReference type="GO" id="GO:0006611">
    <property type="term" value="P:protein export from nucleus"/>
    <property type="evidence" value="ECO:0007669"/>
    <property type="project" value="TreeGrafter"/>
</dbReference>
<keyword evidence="5" id="KW-0813">Transport</keyword>
<dbReference type="SUPFAM" id="SSF48371">
    <property type="entry name" value="ARM repeat"/>
    <property type="match status" value="1"/>
</dbReference>
<evidence type="ECO:0000256" key="7">
    <source>
        <dbReference type="ARBA" id="ARBA00022927"/>
    </source>
</evidence>
<dbReference type="WBParaSite" id="TMUE_1000005864.1">
    <property type="protein sequence ID" value="TMUE_1000005864.1"/>
    <property type="gene ID" value="WBGene00292589"/>
</dbReference>